<dbReference type="Proteomes" id="UP001159363">
    <property type="component" value="Chromosome 3"/>
</dbReference>
<gene>
    <name evidence="1" type="ORF">PR048_009916</name>
</gene>
<dbReference type="EMBL" id="JARBHB010000003">
    <property type="protein sequence ID" value="KAJ8890408.1"/>
    <property type="molecule type" value="Genomic_DNA"/>
</dbReference>
<evidence type="ECO:0000313" key="2">
    <source>
        <dbReference type="Proteomes" id="UP001159363"/>
    </source>
</evidence>
<protein>
    <submittedName>
        <fullName evidence="1">Uncharacterized protein</fullName>
    </submittedName>
</protein>
<evidence type="ECO:0000313" key="1">
    <source>
        <dbReference type="EMBL" id="KAJ8890408.1"/>
    </source>
</evidence>
<accession>A0ABQ9I350</accession>
<keyword evidence="2" id="KW-1185">Reference proteome</keyword>
<proteinExistence type="predicted"/>
<organism evidence="1 2">
    <name type="scientific">Dryococelus australis</name>
    <dbReference type="NCBI Taxonomy" id="614101"/>
    <lineage>
        <taxon>Eukaryota</taxon>
        <taxon>Metazoa</taxon>
        <taxon>Ecdysozoa</taxon>
        <taxon>Arthropoda</taxon>
        <taxon>Hexapoda</taxon>
        <taxon>Insecta</taxon>
        <taxon>Pterygota</taxon>
        <taxon>Neoptera</taxon>
        <taxon>Polyneoptera</taxon>
        <taxon>Phasmatodea</taxon>
        <taxon>Verophasmatodea</taxon>
        <taxon>Anareolatae</taxon>
        <taxon>Phasmatidae</taxon>
        <taxon>Eurycanthinae</taxon>
        <taxon>Dryococelus</taxon>
    </lineage>
</organism>
<reference evidence="1 2" key="1">
    <citation type="submission" date="2023-02" db="EMBL/GenBank/DDBJ databases">
        <title>LHISI_Scaffold_Assembly.</title>
        <authorList>
            <person name="Stuart O.P."/>
            <person name="Cleave R."/>
            <person name="Magrath M.J.L."/>
            <person name="Mikheyev A.S."/>
        </authorList>
    </citation>
    <scope>NUCLEOTIDE SEQUENCE [LARGE SCALE GENOMIC DNA]</scope>
    <source>
        <strain evidence="1">Daus_M_001</strain>
        <tissue evidence="1">Leg muscle</tissue>
    </source>
</reference>
<comment type="caution">
    <text evidence="1">The sequence shown here is derived from an EMBL/GenBank/DDBJ whole genome shotgun (WGS) entry which is preliminary data.</text>
</comment>
<sequence>MSYLEEEHKKKVNKTTFRKLLMNWLNRQKKTENINLIIQSNSFRKTAKEKLVELQKLEKKIHEISEKMKK</sequence>
<name>A0ABQ9I350_9NEOP</name>